<evidence type="ECO:0000313" key="1">
    <source>
        <dbReference type="EMBL" id="MDT2516445.1"/>
    </source>
</evidence>
<dbReference type="InterPro" id="IPR008928">
    <property type="entry name" value="6-hairpin_glycosidase_sf"/>
</dbReference>
<accession>A0ABD5FFL2</accession>
<organism evidence="1 2">
    <name type="scientific">Enterococcus avium</name>
    <name type="common">Streptococcus avium</name>
    <dbReference type="NCBI Taxonomy" id="33945"/>
    <lineage>
        <taxon>Bacteria</taxon>
        <taxon>Bacillati</taxon>
        <taxon>Bacillota</taxon>
        <taxon>Bacilli</taxon>
        <taxon>Lactobacillales</taxon>
        <taxon>Enterococcaceae</taxon>
        <taxon>Enterococcus</taxon>
    </lineage>
</organism>
<gene>
    <name evidence="1" type="ORF">P7D79_19650</name>
</gene>
<dbReference type="SUPFAM" id="SSF48208">
    <property type="entry name" value="Six-hairpin glycosidases"/>
    <property type="match status" value="1"/>
</dbReference>
<comment type="caution">
    <text evidence="1">The sequence shown here is derived from an EMBL/GenBank/DDBJ whole genome shotgun (WGS) entry which is preliminary data.</text>
</comment>
<dbReference type="EMBL" id="JARPWY010000082">
    <property type="protein sequence ID" value="MDT2516445.1"/>
    <property type="molecule type" value="Genomic_DNA"/>
</dbReference>
<reference evidence="1 2" key="1">
    <citation type="submission" date="2023-03" db="EMBL/GenBank/DDBJ databases">
        <authorList>
            <person name="Shen W."/>
            <person name="Cai J."/>
        </authorList>
    </citation>
    <scope>NUCLEOTIDE SEQUENCE [LARGE SCALE GENOMIC DNA]</scope>
    <source>
        <strain evidence="1 2">Y2</strain>
    </source>
</reference>
<protein>
    <recommendedName>
        <fullName evidence="3">Poly(Glycerol-phosphate) alpha-glucosyltransferase</fullName>
    </recommendedName>
</protein>
<name>A0ABD5FFL2_ENTAV</name>
<dbReference type="Gene3D" id="1.50.10.20">
    <property type="match status" value="1"/>
</dbReference>
<dbReference type="Proteomes" id="UP001264335">
    <property type="component" value="Unassembled WGS sequence"/>
</dbReference>
<sequence>MCVRETTIERLVKQLKLVPMDTKQKHLFLSISNGTERAKVRNVRGESLEACLDWLKQELTTIEQAHIRVDAVTSIQEYNYAELMRRLSLVKRNNYFRTGIAFDRKFRTAFLAEEIMGSALIRPSKNHKVGFNNPELSINMPNLESYIQRKYNAPLKENLKQKTFYLFETQGFYFEEGAWIKLSRKPEQEGIRDTNFGLLPEQIDHAITFGEDFLYRQIKDSGQFIYGYYPTYDYEITGYNSVRHFSSVYALLEAQEYLGKTEELKRSEQALDWGVSHLLFEKEGAQYVQEQMNSGISIKLGAQALAILAMAKFQTITGNDKYQTLITQLIQGIDDRFVNEAGETTHILDEQLETKKKFNIIYYDGEAVFSILRGYAITKDERHLQLAKKLFDRFVEKKYERYHDHWLSYATNEILLYLNDKKYYEFGLKNAFENMNFIEFRDTAYPTLLELVMAAIKMTDKLQETSYFKQGEFTQFVSKIDFWRLRQVAIKRAEIEIEKGVMFPEIAMFMKRPDKIMNGFYTRHDKFRMRIDDQEHFLSGLINFYDYFYK</sequence>
<proteinExistence type="predicted"/>
<dbReference type="AlphaFoldDB" id="A0ABD5FFL2"/>
<evidence type="ECO:0000313" key="2">
    <source>
        <dbReference type="Proteomes" id="UP001264335"/>
    </source>
</evidence>
<evidence type="ECO:0008006" key="3">
    <source>
        <dbReference type="Google" id="ProtNLM"/>
    </source>
</evidence>